<dbReference type="AlphaFoldDB" id="A0A1L9S3V4"/>
<protein>
    <submittedName>
        <fullName evidence="1">Uncharacterized protein</fullName>
    </submittedName>
</protein>
<proteinExistence type="predicted"/>
<name>A0A1L9S3V4_ASPWE</name>
<dbReference type="GeneID" id="63755551"/>
<dbReference type="Proteomes" id="UP000184383">
    <property type="component" value="Unassembled WGS sequence"/>
</dbReference>
<accession>A0A1L9S3V4</accession>
<dbReference type="EMBL" id="KV878209">
    <property type="protein sequence ID" value="OJJ41821.1"/>
    <property type="molecule type" value="Genomic_DNA"/>
</dbReference>
<dbReference type="OrthoDB" id="5419802at2759"/>
<evidence type="ECO:0000313" key="1">
    <source>
        <dbReference type="EMBL" id="OJJ41821.1"/>
    </source>
</evidence>
<evidence type="ECO:0000313" key="2">
    <source>
        <dbReference type="Proteomes" id="UP000184383"/>
    </source>
</evidence>
<dbReference type="VEuPathDB" id="FungiDB:ASPWEDRAFT_99967"/>
<keyword evidence="2" id="KW-1185">Reference proteome</keyword>
<gene>
    <name evidence="1" type="ORF">ASPWEDRAFT_99967</name>
</gene>
<feature type="non-terminal residue" evidence="1">
    <location>
        <position position="1"/>
    </location>
</feature>
<dbReference type="RefSeq" id="XP_040695497.1">
    <property type="nucleotide sequence ID" value="XM_040839703.1"/>
</dbReference>
<sequence>RATQDIDIVVLRGTTATARAMLRSSPDFCVDPRTNHTTYTGGTPVDIEILTPPFMFQEAFDEATGVVSVEGVSVLKPALLLNAKCGSVGCRSSEGKRRSDALDVLFLLRFCVAHPEYLPKIGEVPNATGELVGALVEVYGGEEEWVAAGYDLKKGCFIRE</sequence>
<organism evidence="1 2">
    <name type="scientific">Aspergillus wentii DTO 134E9</name>
    <dbReference type="NCBI Taxonomy" id="1073089"/>
    <lineage>
        <taxon>Eukaryota</taxon>
        <taxon>Fungi</taxon>
        <taxon>Dikarya</taxon>
        <taxon>Ascomycota</taxon>
        <taxon>Pezizomycotina</taxon>
        <taxon>Eurotiomycetes</taxon>
        <taxon>Eurotiomycetidae</taxon>
        <taxon>Eurotiales</taxon>
        <taxon>Aspergillaceae</taxon>
        <taxon>Aspergillus</taxon>
        <taxon>Aspergillus subgen. Cremei</taxon>
    </lineage>
</organism>
<reference evidence="2" key="1">
    <citation type="journal article" date="2017" name="Genome Biol.">
        <title>Comparative genomics reveals high biological diversity and specific adaptations in the industrially and medically important fungal genus Aspergillus.</title>
        <authorList>
            <person name="de Vries R.P."/>
            <person name="Riley R."/>
            <person name="Wiebenga A."/>
            <person name="Aguilar-Osorio G."/>
            <person name="Amillis S."/>
            <person name="Uchima C.A."/>
            <person name="Anderluh G."/>
            <person name="Asadollahi M."/>
            <person name="Askin M."/>
            <person name="Barry K."/>
            <person name="Battaglia E."/>
            <person name="Bayram O."/>
            <person name="Benocci T."/>
            <person name="Braus-Stromeyer S.A."/>
            <person name="Caldana C."/>
            <person name="Canovas D."/>
            <person name="Cerqueira G.C."/>
            <person name="Chen F."/>
            <person name="Chen W."/>
            <person name="Choi C."/>
            <person name="Clum A."/>
            <person name="Dos Santos R.A."/>
            <person name="Damasio A.R."/>
            <person name="Diallinas G."/>
            <person name="Emri T."/>
            <person name="Fekete E."/>
            <person name="Flipphi M."/>
            <person name="Freyberg S."/>
            <person name="Gallo A."/>
            <person name="Gournas C."/>
            <person name="Habgood R."/>
            <person name="Hainaut M."/>
            <person name="Harispe M.L."/>
            <person name="Henrissat B."/>
            <person name="Hilden K.S."/>
            <person name="Hope R."/>
            <person name="Hossain A."/>
            <person name="Karabika E."/>
            <person name="Karaffa L."/>
            <person name="Karanyi Z."/>
            <person name="Krasevec N."/>
            <person name="Kuo A."/>
            <person name="Kusch H."/>
            <person name="LaButti K."/>
            <person name="Lagendijk E.L."/>
            <person name="Lapidus A."/>
            <person name="Levasseur A."/>
            <person name="Lindquist E."/>
            <person name="Lipzen A."/>
            <person name="Logrieco A.F."/>
            <person name="MacCabe A."/>
            <person name="Maekelae M.R."/>
            <person name="Malavazi I."/>
            <person name="Melin P."/>
            <person name="Meyer V."/>
            <person name="Mielnichuk N."/>
            <person name="Miskei M."/>
            <person name="Molnar A.P."/>
            <person name="Mule G."/>
            <person name="Ngan C.Y."/>
            <person name="Orejas M."/>
            <person name="Orosz E."/>
            <person name="Ouedraogo J.P."/>
            <person name="Overkamp K.M."/>
            <person name="Park H.-S."/>
            <person name="Perrone G."/>
            <person name="Piumi F."/>
            <person name="Punt P.J."/>
            <person name="Ram A.F."/>
            <person name="Ramon A."/>
            <person name="Rauscher S."/>
            <person name="Record E."/>
            <person name="Riano-Pachon D.M."/>
            <person name="Robert V."/>
            <person name="Roehrig J."/>
            <person name="Ruller R."/>
            <person name="Salamov A."/>
            <person name="Salih N.S."/>
            <person name="Samson R.A."/>
            <person name="Sandor E."/>
            <person name="Sanguinetti M."/>
            <person name="Schuetze T."/>
            <person name="Sepcic K."/>
            <person name="Shelest E."/>
            <person name="Sherlock G."/>
            <person name="Sophianopoulou V."/>
            <person name="Squina F.M."/>
            <person name="Sun H."/>
            <person name="Susca A."/>
            <person name="Todd R.B."/>
            <person name="Tsang A."/>
            <person name="Unkles S.E."/>
            <person name="van de Wiele N."/>
            <person name="van Rossen-Uffink D."/>
            <person name="Oliveira J.V."/>
            <person name="Vesth T.C."/>
            <person name="Visser J."/>
            <person name="Yu J.-H."/>
            <person name="Zhou M."/>
            <person name="Andersen M.R."/>
            <person name="Archer D.B."/>
            <person name="Baker S.E."/>
            <person name="Benoit I."/>
            <person name="Brakhage A.A."/>
            <person name="Braus G.H."/>
            <person name="Fischer R."/>
            <person name="Frisvad J.C."/>
            <person name="Goldman G.H."/>
            <person name="Houbraken J."/>
            <person name="Oakley B."/>
            <person name="Pocsi I."/>
            <person name="Scazzocchio C."/>
            <person name="Seiboth B."/>
            <person name="vanKuyk P.A."/>
            <person name="Wortman J."/>
            <person name="Dyer P.S."/>
            <person name="Grigoriev I.V."/>
        </authorList>
    </citation>
    <scope>NUCLEOTIDE SEQUENCE [LARGE SCALE GENOMIC DNA]</scope>
    <source>
        <strain evidence="2">DTO 134E9</strain>
    </source>
</reference>